<keyword evidence="4 5" id="KW-0067">ATP-binding</keyword>
<organism evidence="7 8">
    <name type="scientific">Winogradskya consettensis</name>
    <dbReference type="NCBI Taxonomy" id="113560"/>
    <lineage>
        <taxon>Bacteria</taxon>
        <taxon>Bacillati</taxon>
        <taxon>Actinomycetota</taxon>
        <taxon>Actinomycetes</taxon>
        <taxon>Micromonosporales</taxon>
        <taxon>Micromonosporaceae</taxon>
        <taxon>Winogradskya</taxon>
    </lineage>
</organism>
<dbReference type="InterPro" id="IPR017441">
    <property type="entry name" value="Protein_kinase_ATP_BS"/>
</dbReference>
<keyword evidence="1" id="KW-0808">Transferase</keyword>
<keyword evidence="3" id="KW-0418">Kinase</keyword>
<dbReference type="PANTHER" id="PTHR43289">
    <property type="entry name" value="MITOGEN-ACTIVATED PROTEIN KINASE KINASE KINASE 20-RELATED"/>
    <property type="match status" value="1"/>
</dbReference>
<dbReference type="Gene3D" id="2.60.120.560">
    <property type="entry name" value="Exo-inulinase, domain 1"/>
    <property type="match status" value="1"/>
</dbReference>
<dbReference type="Gene3D" id="1.10.510.10">
    <property type="entry name" value="Transferase(Phosphotransferase) domain 1"/>
    <property type="match status" value="1"/>
</dbReference>
<keyword evidence="8" id="KW-1185">Reference proteome</keyword>
<dbReference type="Proteomes" id="UP000680865">
    <property type="component" value="Unassembled WGS sequence"/>
</dbReference>
<feature type="domain" description="Protein kinase" evidence="6">
    <location>
        <begin position="16"/>
        <end position="269"/>
    </location>
</feature>
<dbReference type="PANTHER" id="PTHR43289:SF34">
    <property type="entry name" value="SERINE_THREONINE-PROTEIN KINASE YBDM-RELATED"/>
    <property type="match status" value="1"/>
</dbReference>
<evidence type="ECO:0000256" key="3">
    <source>
        <dbReference type="ARBA" id="ARBA00022777"/>
    </source>
</evidence>
<comment type="caution">
    <text evidence="7">The sequence shown here is derived from an EMBL/GenBank/DDBJ whole genome shotgun (WGS) entry which is preliminary data.</text>
</comment>
<gene>
    <name evidence="7" type="ORF">Aco04nite_35060</name>
</gene>
<dbReference type="SMART" id="SM00220">
    <property type="entry name" value="S_TKc"/>
    <property type="match status" value="1"/>
</dbReference>
<proteinExistence type="predicted"/>
<dbReference type="PROSITE" id="PS00107">
    <property type="entry name" value="PROTEIN_KINASE_ATP"/>
    <property type="match status" value="1"/>
</dbReference>
<dbReference type="CDD" id="cd14014">
    <property type="entry name" value="STKc_PknB_like"/>
    <property type="match status" value="1"/>
</dbReference>
<evidence type="ECO:0000256" key="4">
    <source>
        <dbReference type="ARBA" id="ARBA00022840"/>
    </source>
</evidence>
<dbReference type="PROSITE" id="PS50011">
    <property type="entry name" value="PROTEIN_KINASE_DOM"/>
    <property type="match status" value="1"/>
</dbReference>
<feature type="binding site" evidence="5">
    <location>
        <position position="44"/>
    </location>
    <ligand>
        <name>ATP</name>
        <dbReference type="ChEBI" id="CHEBI:30616"/>
    </ligand>
</feature>
<dbReference type="Pfam" id="PF00069">
    <property type="entry name" value="Pkinase"/>
    <property type="match status" value="1"/>
</dbReference>
<dbReference type="Gene3D" id="3.30.200.20">
    <property type="entry name" value="Phosphorylase Kinase, domain 1"/>
    <property type="match status" value="1"/>
</dbReference>
<evidence type="ECO:0000256" key="2">
    <source>
        <dbReference type="ARBA" id="ARBA00022741"/>
    </source>
</evidence>
<dbReference type="GO" id="GO:0005524">
    <property type="term" value="F:ATP binding"/>
    <property type="evidence" value="ECO:0007669"/>
    <property type="project" value="UniProtKB-UniRule"/>
</dbReference>
<name>A0A919SK14_9ACTN</name>
<evidence type="ECO:0000313" key="8">
    <source>
        <dbReference type="Proteomes" id="UP000680865"/>
    </source>
</evidence>
<keyword evidence="2 5" id="KW-0547">Nucleotide-binding</keyword>
<evidence type="ECO:0000256" key="1">
    <source>
        <dbReference type="ARBA" id="ARBA00022679"/>
    </source>
</evidence>
<evidence type="ECO:0000256" key="5">
    <source>
        <dbReference type="PROSITE-ProRule" id="PRU10141"/>
    </source>
</evidence>
<dbReference type="RefSeq" id="WP_212998287.1">
    <property type="nucleotide sequence ID" value="NZ_BAAATW010000023.1"/>
</dbReference>
<dbReference type="InterPro" id="IPR008271">
    <property type="entry name" value="Ser/Thr_kinase_AS"/>
</dbReference>
<dbReference type="EMBL" id="BOQP01000017">
    <property type="protein sequence ID" value="GIM73400.1"/>
    <property type="molecule type" value="Genomic_DNA"/>
</dbReference>
<dbReference type="SUPFAM" id="SSF56112">
    <property type="entry name" value="Protein kinase-like (PK-like)"/>
    <property type="match status" value="1"/>
</dbReference>
<sequence length="531" mass="55825">MTRPLRPGDPTELGGYRLLSRLGEGGMGAVFLGRADDGRLAAIKVIRPEYASDDEFRNRFRSEVTRARQVPPFCTAAVLDADPEHETPYLVVEYVDGPDLAQVVDDNGPLSGGNLHSVAVGVATAIAAIHGAGVIHRDLKPRNVLFSLGTPKVIDFGIARAVEITSKHTRTDQMVGTVAYMAPERFDSDSSATGPAADVFAWGAVVMYAGTGRTPFAGDTPAVTAAKILTQPPDLDGLPDPLRELVARTLAKDARERPTAHELLDMLLTAGSSTEAQNLAGRPELRQAAEAVRAARPRVPRRRGLIALASAAALAVLAGGGLGVAHAVNSGDSQQTEAQALFPVAAPAPRAVRGLSVIDPLDRPGQWKPETGDTGGTCVFADGALRVTTDEANTYDCPGPTDSFAGDQSIAADVTVINPGSCAQIRFRANGRSDYLFSACPGQVELALENDDQKTTLTSVASDDFRLGSTRRVRIDLRGQLATVSVDGKPIFQAPITDQSLVAGQVRLGADSDPSDGPGRASFANVEIRSL</sequence>
<accession>A0A919SK14</accession>
<evidence type="ECO:0000259" key="6">
    <source>
        <dbReference type="PROSITE" id="PS50011"/>
    </source>
</evidence>
<dbReference type="AlphaFoldDB" id="A0A919SK14"/>
<dbReference type="PROSITE" id="PS00108">
    <property type="entry name" value="PROTEIN_KINASE_ST"/>
    <property type="match status" value="1"/>
</dbReference>
<dbReference type="GO" id="GO:0004674">
    <property type="term" value="F:protein serine/threonine kinase activity"/>
    <property type="evidence" value="ECO:0007669"/>
    <property type="project" value="TreeGrafter"/>
</dbReference>
<reference evidence="7" key="1">
    <citation type="submission" date="2021-03" db="EMBL/GenBank/DDBJ databases">
        <title>Whole genome shotgun sequence of Actinoplanes consettensis NBRC 14913.</title>
        <authorList>
            <person name="Komaki H."/>
            <person name="Tamura T."/>
        </authorList>
    </citation>
    <scope>NUCLEOTIDE SEQUENCE</scope>
    <source>
        <strain evidence="7">NBRC 14913</strain>
    </source>
</reference>
<evidence type="ECO:0000313" key="7">
    <source>
        <dbReference type="EMBL" id="GIM73400.1"/>
    </source>
</evidence>
<dbReference type="InterPro" id="IPR011009">
    <property type="entry name" value="Kinase-like_dom_sf"/>
</dbReference>
<protein>
    <recommendedName>
        <fullName evidence="6">Protein kinase domain-containing protein</fullName>
    </recommendedName>
</protein>
<dbReference type="InterPro" id="IPR000719">
    <property type="entry name" value="Prot_kinase_dom"/>
</dbReference>